<protein>
    <recommendedName>
        <fullName evidence="4">Chorein N-terminal domain-containing protein</fullName>
    </recommendedName>
</protein>
<dbReference type="Proteomes" id="UP000187209">
    <property type="component" value="Unassembled WGS sequence"/>
</dbReference>
<evidence type="ECO:0000256" key="1">
    <source>
        <dbReference type="ARBA" id="ARBA00006545"/>
    </source>
</evidence>
<sequence>MVIKSKIYDFLKKNLGEYLYGFQKNQLDVGLLSGHIDLVNVNFRPDKVNQLLGSLGLPITIKAGLMGKLRLKCHYTSFLTSPIELEIDELLLIFGPITHIARENKNIFEDNVEDALLQAKLQQKIMNSNKKRQRTRSNKDKTPILRNQVTPKVNKKSNQQASFKSEHHTNNKVVFEDETGDKKSFNISEKIIENEGLDKTVMKNDIEFNRKKINSENRKKIKPEKDEGSTVMIQAKESNDIFKRRQRVKNEEKYESYTERMPTKHDNHEEEVKKKEGILEKYFSKILKNLILTVKNVHIRYEDETYPYQNPFSIGFSLNKLEVKNISHEWVYSDFKPSKRPPRKNAIVKDISFTNFAMYIYSMASVLIPTSLWEATIHSEIGIFEAFPAYEVRDLIIQESTTLSKSHPSTFIEPTNISMCISFYEEPPNLRIAGFIDKTQIKFTASMAECVRGFFEYCTNVQIWPLVLRFRPFVRIPERLEKRERRKERKKRKEIIKLWFLYAFAFIKTKRAAIRYVKERKNDKETMINLERQEKIREKVMMNAQKGNKGNDEIVSNGETQKSSFFSFGQKKKIPGFSGTGLSDIVKDYNLKKTTQPLKRRPYDGEIYFPKSMVNSEIEINIKTLFLSISDEDTKLSLEIEAHDINFISNTLIDEMNSILSIRNYVIGILDQSKKSEIIRAGNLAYQNDSKGQNFNDQYAVKMTKVYRPGEVLIPNDMFLSMNMYEVNTVLSPITITYTHNTITQIFLIKEAIEIDKCFRENLDMKYIKDFNQHCKKLKAPKVFGVDFKKYVLCKQVAKKFVMLQKETDILIKELHANIINIMFDVNFEVQGGVVNFYDFCPNMIMSINFARNKFTFAKDKEYTYASALGFLLQSSSAPIPLHEFVTSVGSLFLEKMKLMDRFCSFKS</sequence>
<reference evidence="5 6" key="1">
    <citation type="submission" date="2016-11" db="EMBL/GenBank/DDBJ databases">
        <title>The macronuclear genome of Stentor coeruleus: a giant cell with tiny introns.</title>
        <authorList>
            <person name="Slabodnick M."/>
            <person name="Ruby J.G."/>
            <person name="Reiff S.B."/>
            <person name="Swart E.C."/>
            <person name="Gosai S."/>
            <person name="Prabakaran S."/>
            <person name="Witkowska E."/>
            <person name="Larue G.E."/>
            <person name="Fisher S."/>
            <person name="Freeman R.M."/>
            <person name="Gunawardena J."/>
            <person name="Chu W."/>
            <person name="Stover N.A."/>
            <person name="Gregory B.D."/>
            <person name="Nowacki M."/>
            <person name="Derisi J."/>
            <person name="Roy S.W."/>
            <person name="Marshall W.F."/>
            <person name="Sood P."/>
        </authorList>
    </citation>
    <scope>NUCLEOTIDE SEQUENCE [LARGE SCALE GENOMIC DNA]</scope>
    <source>
        <strain evidence="5">WM001</strain>
    </source>
</reference>
<evidence type="ECO:0000259" key="4">
    <source>
        <dbReference type="Pfam" id="PF12624"/>
    </source>
</evidence>
<comment type="caution">
    <text evidence="5">The sequence shown here is derived from an EMBL/GenBank/DDBJ whole genome shotgun (WGS) entry which is preliminary data.</text>
</comment>
<keyword evidence="2" id="KW-0813">Transport</keyword>
<dbReference type="PANTHER" id="PTHR16166">
    <property type="entry name" value="VACUOLAR PROTEIN SORTING-ASSOCIATED PROTEIN VPS13"/>
    <property type="match status" value="1"/>
</dbReference>
<organism evidence="5 6">
    <name type="scientific">Stentor coeruleus</name>
    <dbReference type="NCBI Taxonomy" id="5963"/>
    <lineage>
        <taxon>Eukaryota</taxon>
        <taxon>Sar</taxon>
        <taxon>Alveolata</taxon>
        <taxon>Ciliophora</taxon>
        <taxon>Postciliodesmatophora</taxon>
        <taxon>Heterotrichea</taxon>
        <taxon>Heterotrichida</taxon>
        <taxon>Stentoridae</taxon>
        <taxon>Stentor</taxon>
    </lineage>
</organism>
<keyword evidence="6" id="KW-1185">Reference proteome</keyword>
<feature type="domain" description="Chorein N-terminal" evidence="4">
    <location>
        <begin position="7"/>
        <end position="365"/>
    </location>
</feature>
<name>A0A1R2AQL2_9CILI</name>
<dbReference type="GO" id="GO:0006623">
    <property type="term" value="P:protein targeting to vacuole"/>
    <property type="evidence" value="ECO:0007669"/>
    <property type="project" value="TreeGrafter"/>
</dbReference>
<dbReference type="InterPro" id="IPR026847">
    <property type="entry name" value="VPS13"/>
</dbReference>
<dbReference type="EMBL" id="MPUH01001630">
    <property type="protein sequence ID" value="OMJ66801.1"/>
    <property type="molecule type" value="Genomic_DNA"/>
</dbReference>
<dbReference type="AlphaFoldDB" id="A0A1R2AQL2"/>
<evidence type="ECO:0000256" key="2">
    <source>
        <dbReference type="ARBA" id="ARBA00022448"/>
    </source>
</evidence>
<dbReference type="OrthoDB" id="313576at2759"/>
<dbReference type="GO" id="GO:0045053">
    <property type="term" value="P:protein retention in Golgi apparatus"/>
    <property type="evidence" value="ECO:0007669"/>
    <property type="project" value="TreeGrafter"/>
</dbReference>
<dbReference type="InterPro" id="IPR026854">
    <property type="entry name" value="VPS13_N"/>
</dbReference>
<comment type="similarity">
    <text evidence="1">Belongs to the VPS13 family.</text>
</comment>
<proteinExistence type="inferred from homology"/>
<evidence type="ECO:0000313" key="6">
    <source>
        <dbReference type="Proteomes" id="UP000187209"/>
    </source>
</evidence>
<feature type="region of interest" description="Disordered" evidence="3">
    <location>
        <begin position="126"/>
        <end position="146"/>
    </location>
</feature>
<gene>
    <name evidence="5" type="ORF">SteCoe_36233</name>
</gene>
<evidence type="ECO:0000256" key="3">
    <source>
        <dbReference type="SAM" id="MobiDB-lite"/>
    </source>
</evidence>
<evidence type="ECO:0000313" key="5">
    <source>
        <dbReference type="EMBL" id="OMJ66801.1"/>
    </source>
</evidence>
<accession>A0A1R2AQL2</accession>
<dbReference type="Pfam" id="PF12624">
    <property type="entry name" value="VPS13_N"/>
    <property type="match status" value="1"/>
</dbReference>
<dbReference type="PANTHER" id="PTHR16166:SF93">
    <property type="entry name" value="INTERMEMBRANE LIPID TRANSFER PROTEIN VPS13"/>
    <property type="match status" value="1"/>
</dbReference>